<geneLocation type="plasmid" evidence="7 8">
    <name>p2</name>
</geneLocation>
<dbReference type="KEGG" id="buo:BRPE64_ECDS02860"/>
<dbReference type="InterPro" id="IPR009057">
    <property type="entry name" value="Homeodomain-like_sf"/>
</dbReference>
<keyword evidence="3 5" id="KW-0238">DNA-binding</keyword>
<dbReference type="Pfam" id="PF16925">
    <property type="entry name" value="TetR_C_13"/>
    <property type="match status" value="1"/>
</dbReference>
<dbReference type="PANTHER" id="PTHR47506">
    <property type="entry name" value="TRANSCRIPTIONAL REGULATORY PROTEIN"/>
    <property type="match status" value="1"/>
</dbReference>
<dbReference type="OrthoDB" id="270177at2"/>
<dbReference type="SUPFAM" id="SSF48498">
    <property type="entry name" value="Tetracyclin repressor-like, C-terminal domain"/>
    <property type="match status" value="1"/>
</dbReference>
<reference evidence="7 8" key="2">
    <citation type="journal article" date="2018" name="Int. J. Syst. Evol. Microbiol.">
        <title>Burkholderia insecticola sp. nov., a gut symbiotic bacterium of the bean bug Riptortus pedestris.</title>
        <authorList>
            <person name="Takeshita K."/>
            <person name="Tamaki H."/>
            <person name="Ohbayashi T."/>
            <person name="Meng X.-Y."/>
            <person name="Sone T."/>
            <person name="Mitani Y."/>
            <person name="Peeters C."/>
            <person name="Kikuchi Y."/>
            <person name="Vandamme P."/>
        </authorList>
    </citation>
    <scope>NUCLEOTIDE SEQUENCE [LARGE SCALE GENOMIC DNA]</scope>
    <source>
        <strain evidence="7">RPE64</strain>
        <plasmid evidence="7 8">p2</plasmid>
    </source>
</reference>
<dbReference type="Gene3D" id="1.10.357.10">
    <property type="entry name" value="Tetracycline Repressor, domain 2"/>
    <property type="match status" value="1"/>
</dbReference>
<evidence type="ECO:0000256" key="2">
    <source>
        <dbReference type="ARBA" id="ARBA00023015"/>
    </source>
</evidence>
<dbReference type="InterPro" id="IPR023772">
    <property type="entry name" value="DNA-bd_HTH_TetR-type_CS"/>
</dbReference>
<evidence type="ECO:0000256" key="3">
    <source>
        <dbReference type="ARBA" id="ARBA00023125"/>
    </source>
</evidence>
<sequence>MKRWIMVRGRPREFDRDKALSAAMLVFWRKGFNATSLRDLSEALGIGMPSLYGAFGSKEDLYVESLGLYMQITESLLWGHLKGSLPARDAIQAVLLATAKELTNRKAHPIGCMVTSAAIDEDMPEAVAVAIRNARRDWLEMIRKRLEMAVIDRELPDSAEPESLSRFYLAIVQGIGIQCRDGASYEKLEKMVQIAMAAWPTRSHLTKPS</sequence>
<evidence type="ECO:0000256" key="5">
    <source>
        <dbReference type="PROSITE-ProRule" id="PRU00335"/>
    </source>
</evidence>
<dbReference type="Pfam" id="PF00440">
    <property type="entry name" value="TetR_N"/>
    <property type="match status" value="1"/>
</dbReference>
<dbReference type="InterPro" id="IPR011075">
    <property type="entry name" value="TetR_C"/>
</dbReference>
<protein>
    <submittedName>
        <fullName evidence="7">Putative TetR family transcriptional regulator</fullName>
    </submittedName>
</protein>
<organism evidence="7 8">
    <name type="scientific">Caballeronia insecticola</name>
    <dbReference type="NCBI Taxonomy" id="758793"/>
    <lineage>
        <taxon>Bacteria</taxon>
        <taxon>Pseudomonadati</taxon>
        <taxon>Pseudomonadota</taxon>
        <taxon>Betaproteobacteria</taxon>
        <taxon>Burkholderiales</taxon>
        <taxon>Burkholderiaceae</taxon>
        <taxon>Caballeronia</taxon>
    </lineage>
</organism>
<dbReference type="Proteomes" id="UP000013966">
    <property type="component" value="Plasmid p2"/>
</dbReference>
<evidence type="ECO:0000256" key="4">
    <source>
        <dbReference type="ARBA" id="ARBA00023163"/>
    </source>
</evidence>
<dbReference type="HOGENOM" id="CLU_069356_28_0_4"/>
<dbReference type="SUPFAM" id="SSF46689">
    <property type="entry name" value="Homeodomain-like"/>
    <property type="match status" value="1"/>
</dbReference>
<feature type="domain" description="HTH tetR-type" evidence="6">
    <location>
        <begin position="13"/>
        <end position="73"/>
    </location>
</feature>
<feature type="DNA-binding region" description="H-T-H motif" evidence="5">
    <location>
        <begin position="36"/>
        <end position="55"/>
    </location>
</feature>
<dbReference type="PROSITE" id="PS50977">
    <property type="entry name" value="HTH_TETR_2"/>
    <property type="match status" value="1"/>
</dbReference>
<dbReference type="RefSeq" id="WP_044044230.1">
    <property type="nucleotide sequence ID" value="NC_021295.1"/>
</dbReference>
<dbReference type="AlphaFoldDB" id="A0A060PJR9"/>
<dbReference type="InterPro" id="IPR036271">
    <property type="entry name" value="Tet_transcr_reg_TetR-rel_C_sf"/>
</dbReference>
<dbReference type="Gene3D" id="1.10.10.60">
    <property type="entry name" value="Homeodomain-like"/>
    <property type="match status" value="1"/>
</dbReference>
<keyword evidence="7" id="KW-0614">Plasmid</keyword>
<dbReference type="PANTHER" id="PTHR47506:SF1">
    <property type="entry name" value="HTH-TYPE TRANSCRIPTIONAL REGULATOR YJDC"/>
    <property type="match status" value="1"/>
</dbReference>
<gene>
    <name evidence="7" type="primary">ycfQ</name>
    <name evidence="7" type="ORF">BRPE64_ECDS02860</name>
</gene>
<proteinExistence type="predicted"/>
<dbReference type="EMBL" id="AP013062">
    <property type="protein sequence ID" value="BAO94168.1"/>
    <property type="molecule type" value="Genomic_DNA"/>
</dbReference>
<dbReference type="GO" id="GO:0003677">
    <property type="term" value="F:DNA binding"/>
    <property type="evidence" value="ECO:0007669"/>
    <property type="project" value="UniProtKB-UniRule"/>
</dbReference>
<evidence type="ECO:0000256" key="1">
    <source>
        <dbReference type="ARBA" id="ARBA00022491"/>
    </source>
</evidence>
<evidence type="ECO:0000313" key="8">
    <source>
        <dbReference type="Proteomes" id="UP000013966"/>
    </source>
</evidence>
<evidence type="ECO:0000259" key="6">
    <source>
        <dbReference type="PROSITE" id="PS50977"/>
    </source>
</evidence>
<reference evidence="7 8" key="1">
    <citation type="journal article" date="2013" name="Genome Announc.">
        <title>Complete Genome Sequence of Burkholderia sp. Strain RPE64, Bacterial Symbiont of the Bean Bug Riptortus pedestris.</title>
        <authorList>
            <person name="Shibata T.F."/>
            <person name="Maeda T."/>
            <person name="Nikoh N."/>
            <person name="Yamaguchi K."/>
            <person name="Oshima K."/>
            <person name="Hattori M."/>
            <person name="Nishiyama T."/>
            <person name="Hasebe M."/>
            <person name="Fukatsu T."/>
            <person name="Kikuchi Y."/>
            <person name="Shigenobu S."/>
        </authorList>
    </citation>
    <scope>NUCLEOTIDE SEQUENCE [LARGE SCALE GENOMIC DNA]</scope>
    <source>
        <plasmid evidence="7 8">p2</plasmid>
    </source>
</reference>
<keyword evidence="2" id="KW-0805">Transcription regulation</keyword>
<keyword evidence="8" id="KW-1185">Reference proteome</keyword>
<evidence type="ECO:0000313" key="7">
    <source>
        <dbReference type="EMBL" id="BAO94168.1"/>
    </source>
</evidence>
<dbReference type="InterPro" id="IPR001647">
    <property type="entry name" value="HTH_TetR"/>
</dbReference>
<keyword evidence="4" id="KW-0804">Transcription</keyword>
<keyword evidence="1" id="KW-0678">Repressor</keyword>
<accession>A0A060PJR9</accession>
<dbReference type="PROSITE" id="PS01081">
    <property type="entry name" value="HTH_TETR_1"/>
    <property type="match status" value="1"/>
</dbReference>
<name>A0A060PJR9_9BURK</name>